<protein>
    <recommendedName>
        <fullName evidence="4">CRISPR-associated endoribonuclease</fullName>
    </recommendedName>
</protein>
<dbReference type="AlphaFoldDB" id="A0A1H8D6L3"/>
<dbReference type="OrthoDB" id="9797488at2"/>
<evidence type="ECO:0000313" key="8">
    <source>
        <dbReference type="EMBL" id="SEN02775.1"/>
    </source>
</evidence>
<dbReference type="PIRSF" id="PIRSF005054">
    <property type="entry name" value="PF1131"/>
    <property type="match status" value="1"/>
</dbReference>
<dbReference type="GO" id="GO:0051607">
    <property type="term" value="P:defense response to virus"/>
    <property type="evidence" value="ECO:0007669"/>
    <property type="project" value="UniProtKB-KW"/>
</dbReference>
<evidence type="ECO:0000256" key="5">
    <source>
        <dbReference type="PIRSR" id="PIRSR005054-1"/>
    </source>
</evidence>
<dbReference type="PANTHER" id="PTHR36984:SF1">
    <property type="entry name" value="CRISPR-ASSOCIATED ENDORIBONUCLEASE CAS6 1"/>
    <property type="match status" value="1"/>
</dbReference>
<evidence type="ECO:0000256" key="6">
    <source>
        <dbReference type="PIRSR" id="PIRSR005054-50"/>
    </source>
</evidence>
<dbReference type="EMBL" id="FOCQ01000005">
    <property type="protein sequence ID" value="SEN02775.1"/>
    <property type="molecule type" value="Genomic_DNA"/>
</dbReference>
<feature type="active site" description="Proton donor" evidence="6">
    <location>
        <position position="43"/>
    </location>
</feature>
<accession>A0A1H8D6L3</accession>
<dbReference type="PANTHER" id="PTHR36984">
    <property type="entry name" value="CRISPR-ASSOCIATED ENDORIBONUCLEASE CAS6 1"/>
    <property type="match status" value="1"/>
</dbReference>
<evidence type="ECO:0000256" key="3">
    <source>
        <dbReference type="ARBA" id="ARBA00023118"/>
    </source>
</evidence>
<feature type="domain" description="CRISPR associated protein Cas6 C-terminal" evidence="7">
    <location>
        <begin position="124"/>
        <end position="245"/>
    </location>
</feature>
<keyword evidence="2" id="KW-0694">RNA-binding</keyword>
<keyword evidence="9" id="KW-1185">Reference proteome</keyword>
<dbReference type="Pfam" id="PF01881">
    <property type="entry name" value="Cas_Cas6_C"/>
    <property type="match status" value="1"/>
</dbReference>
<dbReference type="GO" id="GO:0016788">
    <property type="term" value="F:hydrolase activity, acting on ester bonds"/>
    <property type="evidence" value="ECO:0007669"/>
    <property type="project" value="InterPro"/>
</dbReference>
<evidence type="ECO:0000256" key="4">
    <source>
        <dbReference type="PIRNR" id="PIRNR005054"/>
    </source>
</evidence>
<dbReference type="InterPro" id="IPR049435">
    <property type="entry name" value="Cas_Cas6_C"/>
</dbReference>
<comment type="function">
    <text evidence="4">CRISPR (clustered regularly interspaced short palindromic repeat), is an adaptive immune system that provides protection against mobile genetic elements (viruses, transposable elements and conjugative plasmids). CRISPR clusters contain sequences complementary to antecedent mobile elements and target invading nucleic acids. CRISPR clusters are transcribed and processed into CRISPR RNA (crRNA).</text>
</comment>
<dbReference type="CDD" id="cd21140">
    <property type="entry name" value="Cas6_I-like"/>
    <property type="match status" value="1"/>
</dbReference>
<sequence length="250" mass="29393">MRAELKFHIDEEVLLPYDLNYSISSFIYHCIGQSAPYLASWLHNTGLQYKGKAYKPFVFSRCDFTSRVNLHSGMKVRGMLSFQIDSIMPEIIHHFIEGVWMLGHLRLLDFSFPLQQVDLLQVDFSETMIYKSLSPIVVPIQINSKVIFCHPLDSRFYDSMRNSLKKWYYLRWQEEFPEEEAIHIRLFRPERFQLEKTAVLTRYKEKKIKGYLIPLEIDAPVKMQQVIYEAGLGSYSSQGFGCVSILNDFH</sequence>
<evidence type="ECO:0000313" key="9">
    <source>
        <dbReference type="Proteomes" id="UP000199695"/>
    </source>
</evidence>
<keyword evidence="3" id="KW-0051">Antiviral defense</keyword>
<gene>
    <name evidence="8" type="ORF">SAMN05444955_1059</name>
</gene>
<name>A0A1H8D6L3_9BACL</name>
<organism evidence="8 9">
    <name type="scientific">Lihuaxuella thermophila</name>
    <dbReference type="NCBI Taxonomy" id="1173111"/>
    <lineage>
        <taxon>Bacteria</taxon>
        <taxon>Bacillati</taxon>
        <taxon>Bacillota</taxon>
        <taxon>Bacilli</taxon>
        <taxon>Bacillales</taxon>
        <taxon>Thermoactinomycetaceae</taxon>
        <taxon>Lihuaxuella</taxon>
    </lineage>
</organism>
<evidence type="ECO:0000256" key="2">
    <source>
        <dbReference type="ARBA" id="ARBA00022884"/>
    </source>
</evidence>
<dbReference type="NCBIfam" id="TIGR01877">
    <property type="entry name" value="cas_cas6"/>
    <property type="match status" value="1"/>
</dbReference>
<reference evidence="8 9" key="1">
    <citation type="submission" date="2016-10" db="EMBL/GenBank/DDBJ databases">
        <authorList>
            <person name="de Groot N.N."/>
        </authorList>
    </citation>
    <scope>NUCLEOTIDE SEQUENCE [LARGE SCALE GENOMIC DNA]</scope>
    <source>
        <strain evidence="8 9">DSM 46701</strain>
    </source>
</reference>
<dbReference type="Proteomes" id="UP000199695">
    <property type="component" value="Unassembled WGS sequence"/>
</dbReference>
<dbReference type="Gene3D" id="3.30.70.1900">
    <property type="match status" value="1"/>
</dbReference>
<dbReference type="STRING" id="1173111.SAMN05444955_1059"/>
<proteinExistence type="inferred from homology"/>
<dbReference type="RefSeq" id="WP_089966547.1">
    <property type="nucleotide sequence ID" value="NZ_FOCQ01000005.1"/>
</dbReference>
<evidence type="ECO:0000259" key="7">
    <source>
        <dbReference type="Pfam" id="PF01881"/>
    </source>
</evidence>
<evidence type="ECO:0000256" key="1">
    <source>
        <dbReference type="ARBA" id="ARBA00005937"/>
    </source>
</evidence>
<feature type="active site" description="Proton acceptor" evidence="6">
    <location>
        <position position="28"/>
    </location>
</feature>
<dbReference type="InterPro" id="IPR045747">
    <property type="entry name" value="CRISPR-assoc_prot_Cas6_N_sf"/>
</dbReference>
<dbReference type="GO" id="GO:0003723">
    <property type="term" value="F:RNA binding"/>
    <property type="evidence" value="ECO:0007669"/>
    <property type="project" value="UniProtKB-KW"/>
</dbReference>
<feature type="site" description="Transition state stabilizer" evidence="5">
    <location>
        <position position="55"/>
    </location>
</feature>
<comment type="similarity">
    <text evidence="1 4">Belongs to the CRISPR-associated protein Cas6/Cse3/CasE family.</text>
</comment>
<dbReference type="Gene3D" id="3.30.70.1890">
    <property type="match status" value="1"/>
</dbReference>
<dbReference type="InterPro" id="IPR010156">
    <property type="entry name" value="CRISPR-assoc_prot_Cas6"/>
</dbReference>
<dbReference type="Pfam" id="PF21350">
    <property type="entry name" value="Cas6_I-A"/>
    <property type="match status" value="1"/>
</dbReference>